<dbReference type="InterPro" id="IPR017592">
    <property type="entry name" value="Pilus_assmbl_Flp-typ_CpaB"/>
</dbReference>
<dbReference type="Pfam" id="PF16976">
    <property type="entry name" value="RcpC"/>
    <property type="match status" value="1"/>
</dbReference>
<keyword evidence="2" id="KW-0812">Transmembrane</keyword>
<reference evidence="4 5" key="1">
    <citation type="submission" date="2019-06" db="EMBL/GenBank/DDBJ databases">
        <title>New taxonomy in bacterial strain CC-CFT640, isolated from vineyard.</title>
        <authorList>
            <person name="Lin S.-Y."/>
            <person name="Tsai C.-F."/>
            <person name="Young C.-C."/>
        </authorList>
    </citation>
    <scope>NUCLEOTIDE SEQUENCE [LARGE SCALE GENOMIC DNA]</scope>
    <source>
        <strain evidence="4 5">CC-CFT640</strain>
    </source>
</reference>
<feature type="region of interest" description="Disordered" evidence="1">
    <location>
        <begin position="256"/>
        <end position="313"/>
    </location>
</feature>
<dbReference type="CDD" id="cd11614">
    <property type="entry name" value="SAF_CpaB_FlgA_like"/>
    <property type="match status" value="1"/>
</dbReference>
<name>A0A5C8PQ43_9HYPH</name>
<gene>
    <name evidence="4" type="primary">cpaB</name>
    <name evidence="4" type="ORF">FHP25_11945</name>
</gene>
<dbReference type="NCBIfam" id="TIGR03177">
    <property type="entry name" value="pilus_cpaB"/>
    <property type="match status" value="1"/>
</dbReference>
<keyword evidence="5" id="KW-1185">Reference proteome</keyword>
<accession>A0A5C8PQ43</accession>
<feature type="compositionally biased region" description="Pro residues" evidence="1">
    <location>
        <begin position="267"/>
        <end position="283"/>
    </location>
</feature>
<comment type="caution">
    <text evidence="4">The sequence shown here is derived from an EMBL/GenBank/DDBJ whole genome shotgun (WGS) entry which is preliminary data.</text>
</comment>
<feature type="domain" description="SAF" evidence="3">
    <location>
        <begin position="50"/>
        <end position="116"/>
    </location>
</feature>
<dbReference type="Pfam" id="PF08666">
    <property type="entry name" value="SAF"/>
    <property type="match status" value="1"/>
</dbReference>
<evidence type="ECO:0000259" key="3">
    <source>
        <dbReference type="SMART" id="SM00858"/>
    </source>
</evidence>
<evidence type="ECO:0000313" key="5">
    <source>
        <dbReference type="Proteomes" id="UP000321638"/>
    </source>
</evidence>
<protein>
    <submittedName>
        <fullName evidence="4">Flp pilus assembly protein CpaB</fullName>
    </submittedName>
</protein>
<dbReference type="InterPro" id="IPR031571">
    <property type="entry name" value="RcpC_dom"/>
</dbReference>
<evidence type="ECO:0000256" key="2">
    <source>
        <dbReference type="SAM" id="Phobius"/>
    </source>
</evidence>
<dbReference type="SMART" id="SM00858">
    <property type="entry name" value="SAF"/>
    <property type="match status" value="1"/>
</dbReference>
<keyword evidence="2" id="KW-0472">Membrane</keyword>
<keyword evidence="2" id="KW-1133">Transmembrane helix</keyword>
<sequence length="313" mass="32942">MNPSRILMLLVALVIAGGTVLFLRSYLNAERMAAQRTVVQPVQEPPKPALQVLVARGDVRTGQIVKPDDLRWQAWPEGSLAPAYVVEGRRPLSDFVGAVARFPISAGEPITEGRVVLPGSRGFMAAVLQPGMRAISVPVTVTSGISGFVFAGDKVDLILTHALQPAVQGEKEAHASETILRDIRVIAMDQRVDAKPGDPAQVAKTATFEVTPKQGEIITLAQEMGKLSLVLRSLQESSDEPAPEGPSYTRDNEVSFLLAPRPSSRPAEPPPPAPTTTAPPPPAATITIIRGSVVADSVPAADGKNGSGGGTKP</sequence>
<dbReference type="AlphaFoldDB" id="A0A5C8PQ43"/>
<evidence type="ECO:0000313" key="4">
    <source>
        <dbReference type="EMBL" id="TXL76354.1"/>
    </source>
</evidence>
<organism evidence="4 5">
    <name type="scientific">Vineibacter terrae</name>
    <dbReference type="NCBI Taxonomy" id="2586908"/>
    <lineage>
        <taxon>Bacteria</taxon>
        <taxon>Pseudomonadati</taxon>
        <taxon>Pseudomonadota</taxon>
        <taxon>Alphaproteobacteria</taxon>
        <taxon>Hyphomicrobiales</taxon>
        <taxon>Vineibacter</taxon>
    </lineage>
</organism>
<dbReference type="EMBL" id="VDUZ01000011">
    <property type="protein sequence ID" value="TXL76354.1"/>
    <property type="molecule type" value="Genomic_DNA"/>
</dbReference>
<dbReference type="OrthoDB" id="163768at2"/>
<dbReference type="Proteomes" id="UP000321638">
    <property type="component" value="Unassembled WGS sequence"/>
</dbReference>
<dbReference type="InterPro" id="IPR013974">
    <property type="entry name" value="SAF"/>
</dbReference>
<feature type="transmembrane region" description="Helical" evidence="2">
    <location>
        <begin position="6"/>
        <end position="27"/>
    </location>
</feature>
<proteinExistence type="predicted"/>
<evidence type="ECO:0000256" key="1">
    <source>
        <dbReference type="SAM" id="MobiDB-lite"/>
    </source>
</evidence>
<dbReference type="RefSeq" id="WP_147847163.1">
    <property type="nucleotide sequence ID" value="NZ_VDUZ01000011.1"/>
</dbReference>